<feature type="domain" description="PucR C-terminal helix-turn-helix" evidence="1">
    <location>
        <begin position="311"/>
        <end position="369"/>
    </location>
</feature>
<name>A0ABU2L9L7_9ACTN</name>
<protein>
    <submittedName>
        <fullName evidence="2">Helix-turn-helix domain-containing protein</fullName>
    </submittedName>
</protein>
<dbReference type="PANTHER" id="PTHR33744:SF17">
    <property type="entry name" value="CONSERVED PROTEIN"/>
    <property type="match status" value="1"/>
</dbReference>
<evidence type="ECO:0000313" key="3">
    <source>
        <dbReference type="Proteomes" id="UP001183388"/>
    </source>
</evidence>
<dbReference type="Gene3D" id="1.10.10.2840">
    <property type="entry name" value="PucR C-terminal helix-turn-helix domain"/>
    <property type="match status" value="1"/>
</dbReference>
<sequence length="377" mass="38421">MRGDEYQELVDEIGALLGTPATLEDRDFRLIAFGAHEGAAPEAAVDPVRAHSILRRRSEPAVREWFEGFGIATAAGPVRVPAQPAAGVLTGRICLPARAGGVVRGYVWVLDNDPPAPRLAASMAVAGRIGALLAGEARAGARLGELLAAALAPGAPGASEELAAALGPAAGEPLALLAVTPWDAERPPPALPPGALALCAPRPLGAWAVPPAGGGRLAALARAAAARAVAGGLRGPGAVAGVAAARRGVAGLPAAWREAVAAARAARAERRFGGVAEWAALGPYRLLTALPGGAAPDPAVRALLRPENAPLARTAETFLDHAGHPGRAAEALGIHRQTLYYRLNRIARLTGLDLDRGPDRLLLHMSLKAARLDDGPA</sequence>
<dbReference type="InterPro" id="IPR051448">
    <property type="entry name" value="CdaR-like_regulators"/>
</dbReference>
<accession>A0ABU2L9L7</accession>
<evidence type="ECO:0000259" key="1">
    <source>
        <dbReference type="Pfam" id="PF13556"/>
    </source>
</evidence>
<organism evidence="2 3">
    <name type="scientific">Streptomyces boetiae</name>
    <dbReference type="NCBI Taxonomy" id="3075541"/>
    <lineage>
        <taxon>Bacteria</taxon>
        <taxon>Bacillati</taxon>
        <taxon>Actinomycetota</taxon>
        <taxon>Actinomycetes</taxon>
        <taxon>Kitasatosporales</taxon>
        <taxon>Streptomycetaceae</taxon>
        <taxon>Streptomyces</taxon>
    </lineage>
</organism>
<evidence type="ECO:0000313" key="2">
    <source>
        <dbReference type="EMBL" id="MDT0308260.1"/>
    </source>
</evidence>
<dbReference type="RefSeq" id="WP_311631206.1">
    <property type="nucleotide sequence ID" value="NZ_JAVREN010000019.1"/>
</dbReference>
<dbReference type="InterPro" id="IPR025736">
    <property type="entry name" value="PucR_C-HTH_dom"/>
</dbReference>
<dbReference type="Proteomes" id="UP001183388">
    <property type="component" value="Unassembled WGS sequence"/>
</dbReference>
<reference evidence="3" key="1">
    <citation type="submission" date="2023-07" db="EMBL/GenBank/DDBJ databases">
        <title>30 novel species of actinomycetes from the DSMZ collection.</title>
        <authorList>
            <person name="Nouioui I."/>
        </authorList>
    </citation>
    <scope>NUCLEOTIDE SEQUENCE [LARGE SCALE GENOMIC DNA]</scope>
    <source>
        <strain evidence="3">DSM 44917</strain>
    </source>
</reference>
<comment type="caution">
    <text evidence="2">The sequence shown here is derived from an EMBL/GenBank/DDBJ whole genome shotgun (WGS) entry which is preliminary data.</text>
</comment>
<dbReference type="EMBL" id="JAVREN010000019">
    <property type="protein sequence ID" value="MDT0308260.1"/>
    <property type="molecule type" value="Genomic_DNA"/>
</dbReference>
<proteinExistence type="predicted"/>
<dbReference type="PANTHER" id="PTHR33744">
    <property type="entry name" value="CARBOHYDRATE DIACID REGULATOR"/>
    <property type="match status" value="1"/>
</dbReference>
<dbReference type="Pfam" id="PF13556">
    <property type="entry name" value="HTH_30"/>
    <property type="match status" value="1"/>
</dbReference>
<dbReference type="InterPro" id="IPR042070">
    <property type="entry name" value="PucR_C-HTH_sf"/>
</dbReference>
<gene>
    <name evidence="2" type="ORF">RM780_15000</name>
</gene>
<keyword evidence="3" id="KW-1185">Reference proteome</keyword>